<dbReference type="AlphaFoldDB" id="A0A022QYN4"/>
<sequence length="170" mass="19547">FHKIDNAIESLGAEVKANGPRFQNIENAIASLGADLRANGARFHNDRLRNSQNWTAGDYAVVVKYRAGHPYPHCPRCPDVQFNQSYPINSAPPANLLPKNYNMFIEWQRMSPIYMREKLEGLHWFYNDSRFEVPMNATAQMCIDAFAKLDEFLRYPGYCKTCSPYSSPYN</sequence>
<organism evidence="1 2">
    <name type="scientific">Erythranthe guttata</name>
    <name type="common">Yellow monkey flower</name>
    <name type="synonym">Mimulus guttatus</name>
    <dbReference type="NCBI Taxonomy" id="4155"/>
    <lineage>
        <taxon>Eukaryota</taxon>
        <taxon>Viridiplantae</taxon>
        <taxon>Streptophyta</taxon>
        <taxon>Embryophyta</taxon>
        <taxon>Tracheophyta</taxon>
        <taxon>Spermatophyta</taxon>
        <taxon>Magnoliopsida</taxon>
        <taxon>eudicotyledons</taxon>
        <taxon>Gunneridae</taxon>
        <taxon>Pentapetalae</taxon>
        <taxon>asterids</taxon>
        <taxon>lamiids</taxon>
        <taxon>Lamiales</taxon>
        <taxon>Phrymaceae</taxon>
        <taxon>Erythranthe</taxon>
    </lineage>
</organism>
<accession>A0A022QYN4</accession>
<evidence type="ECO:0000313" key="2">
    <source>
        <dbReference type="Proteomes" id="UP000030748"/>
    </source>
</evidence>
<dbReference type="Proteomes" id="UP000030748">
    <property type="component" value="Unassembled WGS sequence"/>
</dbReference>
<name>A0A022QYN4_ERYGU</name>
<reference evidence="1 2" key="1">
    <citation type="journal article" date="2013" name="Proc. Natl. Acad. Sci. U.S.A.">
        <title>Fine-scale variation in meiotic recombination in Mimulus inferred from population shotgun sequencing.</title>
        <authorList>
            <person name="Hellsten U."/>
            <person name="Wright K.M."/>
            <person name="Jenkins J."/>
            <person name="Shu S."/>
            <person name="Yuan Y."/>
            <person name="Wessler S.R."/>
            <person name="Schmutz J."/>
            <person name="Willis J.H."/>
            <person name="Rokhsar D.S."/>
        </authorList>
    </citation>
    <scope>NUCLEOTIDE SEQUENCE [LARGE SCALE GENOMIC DNA]</scope>
    <source>
        <strain evidence="2">cv. DUN x IM62</strain>
    </source>
</reference>
<proteinExistence type="predicted"/>
<dbReference type="EMBL" id="KI630918">
    <property type="protein sequence ID" value="EYU31665.1"/>
    <property type="molecule type" value="Genomic_DNA"/>
</dbReference>
<keyword evidence="2" id="KW-1185">Reference proteome</keyword>
<evidence type="ECO:0000313" key="1">
    <source>
        <dbReference type="EMBL" id="EYU31665.1"/>
    </source>
</evidence>
<protein>
    <submittedName>
        <fullName evidence="1">Uncharacterized protein</fullName>
    </submittedName>
</protein>
<feature type="non-terminal residue" evidence="1">
    <location>
        <position position="1"/>
    </location>
</feature>
<gene>
    <name evidence="1" type="ORF">MIMGU_mgv1a022849mg</name>
</gene>